<comment type="function">
    <text evidence="10">Pyrophosphatase that catalyzes the hydrolysis of nucleoside triphosphates to their monophosphate derivatives, with a high preference for the non-canonical purine nucleotides XTP (xanthosine triphosphate), dITP (deoxyinosine triphosphate) and ITP. Seems to function as a house-cleaning enzyme that removes non-canonical purine nucleotides from the nucleotide pool, thus preventing their incorporation into DNA/RNA and avoiding chromosomal lesions.</text>
</comment>
<dbReference type="GO" id="GO:0036222">
    <property type="term" value="F:XTP diphosphatase activity"/>
    <property type="evidence" value="ECO:0007669"/>
    <property type="project" value="UniProtKB-UniRule"/>
</dbReference>
<name>A0A9D5LYG2_9FIRM</name>
<dbReference type="HAMAP" id="MF_01405">
    <property type="entry name" value="Non_canon_purine_NTPase"/>
    <property type="match status" value="1"/>
</dbReference>
<keyword evidence="13" id="KW-1185">Reference proteome</keyword>
<sequence length="200" mass="21887">MRTYVLASKNAHKAEEIREILGMGFEIITQTEAGAGEIEVVEDGASFEENAAKKAETIMRATGKAVIADDSGLCVDYLSGAPGIYTARYAGENASDGDNIKKLLTALDGVPPQERTARFVCVIALARPGKETRFFRGECEGRITAEPKGESGFGYDPVFYTEKYARTLAELEPYIKNAISHRSRALRAFYDAVMEEEAEL</sequence>
<comment type="caution">
    <text evidence="12">The sequence shown here is derived from an EMBL/GenBank/DDBJ whole genome shotgun (WGS) entry which is preliminary data.</text>
</comment>
<dbReference type="InterPro" id="IPR029001">
    <property type="entry name" value="ITPase-like_fam"/>
</dbReference>
<dbReference type="GO" id="GO:0017111">
    <property type="term" value="F:ribonucleoside triphosphate phosphatase activity"/>
    <property type="evidence" value="ECO:0007669"/>
    <property type="project" value="InterPro"/>
</dbReference>
<dbReference type="GO" id="GO:0005829">
    <property type="term" value="C:cytosol"/>
    <property type="evidence" value="ECO:0007669"/>
    <property type="project" value="TreeGrafter"/>
</dbReference>
<dbReference type="GO" id="GO:0035870">
    <property type="term" value="F:dITP diphosphatase activity"/>
    <property type="evidence" value="ECO:0007669"/>
    <property type="project" value="UniProtKB-UniRule"/>
</dbReference>
<evidence type="ECO:0000256" key="6">
    <source>
        <dbReference type="ARBA" id="ARBA00022842"/>
    </source>
</evidence>
<dbReference type="CDD" id="cd00515">
    <property type="entry name" value="HAM1"/>
    <property type="match status" value="1"/>
</dbReference>
<feature type="binding site" evidence="10">
    <location>
        <begin position="153"/>
        <end position="156"/>
    </location>
    <ligand>
        <name>substrate</name>
    </ligand>
</feature>
<dbReference type="Pfam" id="PF01725">
    <property type="entry name" value="Ham1p_like"/>
    <property type="match status" value="1"/>
</dbReference>
<evidence type="ECO:0000313" key="12">
    <source>
        <dbReference type="EMBL" id="MBE5039202.1"/>
    </source>
</evidence>
<feature type="binding site" evidence="10">
    <location>
        <position position="176"/>
    </location>
    <ligand>
        <name>substrate</name>
    </ligand>
</feature>
<dbReference type="GO" id="GO:0009117">
    <property type="term" value="P:nucleotide metabolic process"/>
    <property type="evidence" value="ECO:0007669"/>
    <property type="project" value="UniProtKB-KW"/>
</dbReference>
<evidence type="ECO:0000313" key="13">
    <source>
        <dbReference type="Proteomes" id="UP000806542"/>
    </source>
</evidence>
<evidence type="ECO:0000256" key="7">
    <source>
        <dbReference type="ARBA" id="ARBA00023080"/>
    </source>
</evidence>
<keyword evidence="6 10" id="KW-0460">Magnesium</keyword>
<comment type="subunit">
    <text evidence="2 10">Homodimer.</text>
</comment>
<evidence type="ECO:0000256" key="1">
    <source>
        <dbReference type="ARBA" id="ARBA00008023"/>
    </source>
</evidence>
<comment type="catalytic activity">
    <reaction evidence="9 10">
        <text>XTP + H2O = XMP + diphosphate + H(+)</text>
        <dbReference type="Rhea" id="RHEA:28610"/>
        <dbReference type="ChEBI" id="CHEBI:15377"/>
        <dbReference type="ChEBI" id="CHEBI:15378"/>
        <dbReference type="ChEBI" id="CHEBI:33019"/>
        <dbReference type="ChEBI" id="CHEBI:57464"/>
        <dbReference type="ChEBI" id="CHEBI:61314"/>
        <dbReference type="EC" id="3.6.1.66"/>
    </reaction>
</comment>
<comment type="catalytic activity">
    <reaction evidence="10">
        <text>ITP + H2O = IMP + diphosphate + H(+)</text>
        <dbReference type="Rhea" id="RHEA:29399"/>
        <dbReference type="ChEBI" id="CHEBI:15377"/>
        <dbReference type="ChEBI" id="CHEBI:15378"/>
        <dbReference type="ChEBI" id="CHEBI:33019"/>
        <dbReference type="ChEBI" id="CHEBI:58053"/>
        <dbReference type="ChEBI" id="CHEBI:61402"/>
        <dbReference type="EC" id="3.6.1.66"/>
    </reaction>
</comment>
<dbReference type="PANTHER" id="PTHR11067:SF9">
    <property type="entry name" value="INOSINE TRIPHOSPHATE PYROPHOSPHATASE"/>
    <property type="match status" value="1"/>
</dbReference>
<dbReference type="Gene3D" id="3.90.950.10">
    <property type="match status" value="1"/>
</dbReference>
<dbReference type="AlphaFoldDB" id="A0A9D5LYG2"/>
<gene>
    <name evidence="12" type="ORF">INF28_01795</name>
</gene>
<dbReference type="EC" id="3.6.1.66" evidence="10"/>
<organism evidence="12 13">
    <name type="scientific">Ructibacterium gallinarum</name>
    <dbReference type="NCBI Taxonomy" id="2779355"/>
    <lineage>
        <taxon>Bacteria</taxon>
        <taxon>Bacillati</taxon>
        <taxon>Bacillota</taxon>
        <taxon>Clostridia</taxon>
        <taxon>Eubacteriales</taxon>
        <taxon>Oscillospiraceae</taxon>
        <taxon>Ructibacterium</taxon>
    </lineage>
</organism>
<dbReference type="FunFam" id="3.90.950.10:FF:000001">
    <property type="entry name" value="dITP/XTP pyrophosphatase"/>
    <property type="match status" value="1"/>
</dbReference>
<keyword evidence="7 10" id="KW-0546">Nucleotide metabolism</keyword>
<accession>A0A9D5LYG2</accession>
<keyword evidence="5 10" id="KW-0378">Hydrolase</keyword>
<feature type="binding site" evidence="10">
    <location>
        <position position="70"/>
    </location>
    <ligand>
        <name>Mg(2+)</name>
        <dbReference type="ChEBI" id="CHEBI:18420"/>
    </ligand>
</feature>
<dbReference type="GO" id="GO:0009146">
    <property type="term" value="P:purine nucleoside triphosphate catabolic process"/>
    <property type="evidence" value="ECO:0007669"/>
    <property type="project" value="UniProtKB-UniRule"/>
</dbReference>
<dbReference type="Proteomes" id="UP000806542">
    <property type="component" value="Unassembled WGS sequence"/>
</dbReference>
<dbReference type="GO" id="GO:0036220">
    <property type="term" value="F:ITP diphosphatase activity"/>
    <property type="evidence" value="ECO:0007669"/>
    <property type="project" value="UniProtKB-UniRule"/>
</dbReference>
<evidence type="ECO:0000256" key="8">
    <source>
        <dbReference type="ARBA" id="ARBA00051875"/>
    </source>
</evidence>
<feature type="active site" description="Proton acceptor" evidence="10">
    <location>
        <position position="70"/>
    </location>
</feature>
<protein>
    <recommendedName>
        <fullName evidence="10">dITP/XTP pyrophosphatase</fullName>
        <ecNumber evidence="10">3.6.1.66</ecNumber>
    </recommendedName>
    <alternativeName>
        <fullName evidence="10">Non-canonical purine NTP pyrophosphatase</fullName>
    </alternativeName>
    <alternativeName>
        <fullName evidence="10">Non-standard purine NTP pyrophosphatase</fullName>
    </alternativeName>
    <alternativeName>
        <fullName evidence="10">Nucleoside-triphosphate diphosphatase</fullName>
    </alternativeName>
    <alternativeName>
        <fullName evidence="10">Nucleoside-triphosphate pyrophosphatase</fullName>
        <shortName evidence="10">NTPase</shortName>
    </alternativeName>
</protein>
<evidence type="ECO:0000256" key="11">
    <source>
        <dbReference type="RuleBase" id="RU003781"/>
    </source>
</evidence>
<proteinExistence type="inferred from homology"/>
<comment type="catalytic activity">
    <reaction evidence="8 10">
        <text>dITP + H2O = dIMP + diphosphate + H(+)</text>
        <dbReference type="Rhea" id="RHEA:28342"/>
        <dbReference type="ChEBI" id="CHEBI:15377"/>
        <dbReference type="ChEBI" id="CHEBI:15378"/>
        <dbReference type="ChEBI" id="CHEBI:33019"/>
        <dbReference type="ChEBI" id="CHEBI:61194"/>
        <dbReference type="ChEBI" id="CHEBI:61382"/>
        <dbReference type="EC" id="3.6.1.66"/>
    </reaction>
</comment>
<dbReference type="InterPro" id="IPR002637">
    <property type="entry name" value="RdgB/HAM1"/>
</dbReference>
<dbReference type="GO" id="GO:0046872">
    <property type="term" value="F:metal ion binding"/>
    <property type="evidence" value="ECO:0007669"/>
    <property type="project" value="UniProtKB-KW"/>
</dbReference>
<dbReference type="NCBIfam" id="NF011397">
    <property type="entry name" value="PRK14822.1"/>
    <property type="match status" value="1"/>
</dbReference>
<comment type="cofactor">
    <cofactor evidence="10">
        <name>Mg(2+)</name>
        <dbReference type="ChEBI" id="CHEBI:18420"/>
    </cofactor>
    <text evidence="10">Binds 1 Mg(2+) ion per subunit.</text>
</comment>
<dbReference type="SUPFAM" id="SSF52972">
    <property type="entry name" value="ITPase-like"/>
    <property type="match status" value="1"/>
</dbReference>
<dbReference type="InterPro" id="IPR020922">
    <property type="entry name" value="dITP/XTP_pyrophosphatase"/>
</dbReference>
<keyword evidence="4 10" id="KW-0547">Nucleotide-binding</keyword>
<comment type="caution">
    <text evidence="10">Lacks conserved residue(s) required for the propagation of feature annotation.</text>
</comment>
<feature type="binding site" evidence="10">
    <location>
        <position position="71"/>
    </location>
    <ligand>
        <name>substrate</name>
    </ligand>
</feature>
<dbReference type="GO" id="GO:0000166">
    <property type="term" value="F:nucleotide binding"/>
    <property type="evidence" value="ECO:0007669"/>
    <property type="project" value="UniProtKB-KW"/>
</dbReference>
<evidence type="ECO:0000256" key="5">
    <source>
        <dbReference type="ARBA" id="ARBA00022801"/>
    </source>
</evidence>
<dbReference type="NCBIfam" id="TIGR00042">
    <property type="entry name" value="RdgB/HAM1 family non-canonical purine NTP pyrophosphatase"/>
    <property type="match status" value="1"/>
</dbReference>
<evidence type="ECO:0000256" key="3">
    <source>
        <dbReference type="ARBA" id="ARBA00022723"/>
    </source>
</evidence>
<evidence type="ECO:0000256" key="4">
    <source>
        <dbReference type="ARBA" id="ARBA00022741"/>
    </source>
</evidence>
<reference evidence="12" key="1">
    <citation type="submission" date="2020-10" db="EMBL/GenBank/DDBJ databases">
        <title>ChiBAC.</title>
        <authorList>
            <person name="Zenner C."/>
            <person name="Hitch T.C.A."/>
            <person name="Clavel T."/>
        </authorList>
    </citation>
    <scope>NUCLEOTIDE SEQUENCE</scope>
    <source>
        <strain evidence="12">DSM 107454</strain>
    </source>
</reference>
<dbReference type="RefSeq" id="WP_226391765.1">
    <property type="nucleotide sequence ID" value="NZ_JADCKB010000002.1"/>
</dbReference>
<feature type="binding site" evidence="10">
    <location>
        <begin position="8"/>
        <end position="13"/>
    </location>
    <ligand>
        <name>substrate</name>
    </ligand>
</feature>
<evidence type="ECO:0000256" key="9">
    <source>
        <dbReference type="ARBA" id="ARBA00052017"/>
    </source>
</evidence>
<feature type="binding site" evidence="10">
    <location>
        <begin position="181"/>
        <end position="182"/>
    </location>
    <ligand>
        <name>substrate</name>
    </ligand>
</feature>
<keyword evidence="3 10" id="KW-0479">Metal-binding</keyword>
<dbReference type="PANTHER" id="PTHR11067">
    <property type="entry name" value="INOSINE TRIPHOSPHATE PYROPHOSPHATASE/HAM1 PROTEIN"/>
    <property type="match status" value="1"/>
</dbReference>
<evidence type="ECO:0000256" key="2">
    <source>
        <dbReference type="ARBA" id="ARBA00011738"/>
    </source>
</evidence>
<evidence type="ECO:0000256" key="10">
    <source>
        <dbReference type="HAMAP-Rule" id="MF_01405"/>
    </source>
</evidence>
<comment type="similarity">
    <text evidence="1 10 11">Belongs to the HAM1 NTPase family.</text>
</comment>
<dbReference type="EMBL" id="JADCKB010000002">
    <property type="protein sequence ID" value="MBE5039202.1"/>
    <property type="molecule type" value="Genomic_DNA"/>
</dbReference>